<dbReference type="Proteomes" id="UP001596337">
    <property type="component" value="Unassembled WGS sequence"/>
</dbReference>
<evidence type="ECO:0000313" key="1">
    <source>
        <dbReference type="EMBL" id="MFC6868273.1"/>
    </source>
</evidence>
<dbReference type="InterPro" id="IPR012964">
    <property type="entry name" value="DUF1702"/>
</dbReference>
<organism evidence="1 2">
    <name type="scientific">Haloechinothrix salitolerans</name>
    <dbReference type="NCBI Taxonomy" id="926830"/>
    <lineage>
        <taxon>Bacteria</taxon>
        <taxon>Bacillati</taxon>
        <taxon>Actinomycetota</taxon>
        <taxon>Actinomycetes</taxon>
        <taxon>Pseudonocardiales</taxon>
        <taxon>Pseudonocardiaceae</taxon>
        <taxon>Haloechinothrix</taxon>
    </lineage>
</organism>
<gene>
    <name evidence="1" type="ORF">ACFQGD_14110</name>
</gene>
<name>A0ABW2BZG4_9PSEU</name>
<protein>
    <submittedName>
        <fullName evidence="1">DUF1702 family protein</fullName>
    </submittedName>
</protein>
<reference evidence="2" key="1">
    <citation type="journal article" date="2019" name="Int. J. Syst. Evol. Microbiol.">
        <title>The Global Catalogue of Microorganisms (GCM) 10K type strain sequencing project: providing services to taxonomists for standard genome sequencing and annotation.</title>
        <authorList>
            <consortium name="The Broad Institute Genomics Platform"/>
            <consortium name="The Broad Institute Genome Sequencing Center for Infectious Disease"/>
            <person name="Wu L."/>
            <person name="Ma J."/>
        </authorList>
    </citation>
    <scope>NUCLEOTIDE SEQUENCE [LARGE SCALE GENOMIC DNA]</scope>
    <source>
        <strain evidence="2">KCTC 32255</strain>
    </source>
</reference>
<sequence length="309" mass="32747">MTDSATGAQARLLRLPLGLADFARRGFRLDRPRDRAVLETHARSFLTGFNLAARHWRDPHPALATVPDPERGFAYEGAGMYAAVRGLARLGESTAFRRLCAGPGDAYIHLIHVGYGWAGGLAPLPINTVPSTPLLRWLALDGAGFARVYFGGLRALDRLWHRAPSGRRDAALSGAGRALWFLESASPAGVASVIGNAPGHARGELWAGVGLACCYAGCADTAALDQLTETSGKHWPSFGQGALFACAARARAGDVPEHTERACAHLLGIDSAEAERWTDVAAAGLTESADVAAYTEWRSRLRGAVAARS</sequence>
<keyword evidence="2" id="KW-1185">Reference proteome</keyword>
<accession>A0ABW2BZG4</accession>
<dbReference type="RefSeq" id="WP_345398228.1">
    <property type="nucleotide sequence ID" value="NZ_BAABLA010000028.1"/>
</dbReference>
<dbReference type="Pfam" id="PF08012">
    <property type="entry name" value="DUF1702"/>
    <property type="match status" value="1"/>
</dbReference>
<proteinExistence type="predicted"/>
<dbReference type="EMBL" id="JBHSXX010000001">
    <property type="protein sequence ID" value="MFC6868273.1"/>
    <property type="molecule type" value="Genomic_DNA"/>
</dbReference>
<comment type="caution">
    <text evidence="1">The sequence shown here is derived from an EMBL/GenBank/DDBJ whole genome shotgun (WGS) entry which is preliminary data.</text>
</comment>
<evidence type="ECO:0000313" key="2">
    <source>
        <dbReference type="Proteomes" id="UP001596337"/>
    </source>
</evidence>